<keyword evidence="4" id="KW-1185">Reference proteome</keyword>
<dbReference type="RefSeq" id="WP_114512422.1">
    <property type="nucleotide sequence ID" value="NZ_QPMK01000018.1"/>
</dbReference>
<evidence type="ECO:0000256" key="1">
    <source>
        <dbReference type="ARBA" id="ARBA00005250"/>
    </source>
</evidence>
<accession>A0A369TH73</accession>
<dbReference type="Proteomes" id="UP000253977">
    <property type="component" value="Unassembled WGS sequence"/>
</dbReference>
<dbReference type="Gene3D" id="3.60.15.10">
    <property type="entry name" value="Ribonuclease Z/Hydroxyacylglutathione hydrolase-like"/>
    <property type="match status" value="1"/>
</dbReference>
<evidence type="ECO:0000313" key="3">
    <source>
        <dbReference type="EMBL" id="RDD64699.1"/>
    </source>
</evidence>
<dbReference type="EMBL" id="QPMK01000018">
    <property type="protein sequence ID" value="RDD64699.1"/>
    <property type="molecule type" value="Genomic_DNA"/>
</dbReference>
<dbReference type="GO" id="GO:0016787">
    <property type="term" value="F:hydrolase activity"/>
    <property type="evidence" value="ECO:0007669"/>
    <property type="project" value="UniProtKB-KW"/>
</dbReference>
<keyword evidence="3" id="KW-0378">Hydrolase</keyword>
<dbReference type="GO" id="GO:0017001">
    <property type="term" value="P:antibiotic catabolic process"/>
    <property type="evidence" value="ECO:0007669"/>
    <property type="project" value="UniProtKB-ARBA"/>
</dbReference>
<evidence type="ECO:0000313" key="4">
    <source>
        <dbReference type="Proteomes" id="UP000253977"/>
    </source>
</evidence>
<comment type="similarity">
    <text evidence="1">Belongs to the metallo-beta-lactamase superfamily. Class-B beta-lactamase family.</text>
</comment>
<dbReference type="SUPFAM" id="SSF56281">
    <property type="entry name" value="Metallo-hydrolase/oxidoreductase"/>
    <property type="match status" value="1"/>
</dbReference>
<comment type="caution">
    <text evidence="3">The sequence shown here is derived from an EMBL/GenBank/DDBJ whole genome shotgun (WGS) entry which is preliminary data.</text>
</comment>
<gene>
    <name evidence="3" type="ORF">DU478_18335</name>
</gene>
<dbReference type="InterPro" id="IPR030829">
    <property type="entry name" value="SoxH-rel_PQQ_2"/>
</dbReference>
<evidence type="ECO:0000259" key="2">
    <source>
        <dbReference type="SMART" id="SM00849"/>
    </source>
</evidence>
<proteinExistence type="inferred from homology"/>
<dbReference type="SMART" id="SM00849">
    <property type="entry name" value="Lactamase_B"/>
    <property type="match status" value="1"/>
</dbReference>
<organism evidence="3 4">
    <name type="scientific">Thalassococcus profundi</name>
    <dbReference type="NCBI Taxonomy" id="2282382"/>
    <lineage>
        <taxon>Bacteria</taxon>
        <taxon>Pseudomonadati</taxon>
        <taxon>Pseudomonadota</taxon>
        <taxon>Alphaproteobacteria</taxon>
        <taxon>Rhodobacterales</taxon>
        <taxon>Roseobacteraceae</taxon>
        <taxon>Thalassococcus</taxon>
    </lineage>
</organism>
<dbReference type="PANTHER" id="PTHR42951:SF4">
    <property type="entry name" value="ACYL-COENZYME A THIOESTERASE MBLAC2"/>
    <property type="match status" value="1"/>
</dbReference>
<name>A0A369TH73_9RHOB</name>
<protein>
    <submittedName>
        <fullName evidence="3">Quinoprotein relay system zinc metallohydrolase 2</fullName>
    </submittedName>
</protein>
<dbReference type="InterPro" id="IPR001279">
    <property type="entry name" value="Metallo-B-lactamas"/>
</dbReference>
<dbReference type="InterPro" id="IPR050855">
    <property type="entry name" value="NDM-1-like"/>
</dbReference>
<dbReference type="Pfam" id="PF00753">
    <property type="entry name" value="Lactamase_B"/>
    <property type="match status" value="1"/>
</dbReference>
<dbReference type="PANTHER" id="PTHR42951">
    <property type="entry name" value="METALLO-BETA-LACTAMASE DOMAIN-CONTAINING"/>
    <property type="match status" value="1"/>
</dbReference>
<reference evidence="3 4" key="1">
    <citation type="submission" date="2018-07" db="EMBL/GenBank/DDBJ databases">
        <title>Thalassococcus profundi sp. nov., a marine bacterium isolated from deep seawater of Okinawa Trough.</title>
        <authorList>
            <person name="Yu M."/>
        </authorList>
    </citation>
    <scope>NUCLEOTIDE SEQUENCE [LARGE SCALE GENOMIC DNA]</scope>
    <source>
        <strain evidence="3 4">WRAS1</strain>
    </source>
</reference>
<dbReference type="CDD" id="cd16282">
    <property type="entry name" value="metallo-hydrolase-like_MBL-fold"/>
    <property type="match status" value="1"/>
</dbReference>
<dbReference type="NCBIfam" id="TIGR04559">
    <property type="entry name" value="SoxH_rel_PQQ_2"/>
    <property type="match status" value="1"/>
</dbReference>
<sequence length="345" mass="36795">MFEALVTLCLAAADVPCRDVLLPGHESAEQSLCEASLSASTAADFPDLAARGPARCAPAGPALSVEEVAPGVFVHMGAIAEPDTENGGDVANLGFVIGARSVAVIDSGTTRAVGESLWRAIRARTDLPVRHLILTHMHPDHVLGASVFAEAGAEIVGAEGLARALLDRQQNYMQSIATLVGPAAFIGTSAPRPDRMVTDWAEIDLGGRALVLRTWPLSHTGTDLTLQDRETGVFFAGDLVFHLHTPALDGSLLGWQEVMADLAALPITRLIPGHGGPVLDWPEGAAPMRRYLDVLEADTRAALDRGDRLAEAVQEIAESERPHWQLFDAYNPRNATAAFTELEWE</sequence>
<dbReference type="AlphaFoldDB" id="A0A369TH73"/>
<dbReference type="OrthoDB" id="420651at2"/>
<dbReference type="InterPro" id="IPR036866">
    <property type="entry name" value="RibonucZ/Hydroxyglut_hydro"/>
</dbReference>
<feature type="domain" description="Metallo-beta-lactamase" evidence="2">
    <location>
        <begin position="90"/>
        <end position="274"/>
    </location>
</feature>